<protein>
    <submittedName>
        <fullName evidence="2">Uncharacterized protein</fullName>
    </submittedName>
</protein>
<sequence>MSTDEASDQASADPSETGAADDERAAQIRDELDAIEGAPLAERGVRYQSLVDRLRESLERSDPAAGG</sequence>
<dbReference type="Proteomes" id="UP000832097">
    <property type="component" value="Chromosome"/>
</dbReference>
<reference evidence="2 3" key="1">
    <citation type="submission" date="2022-03" db="EMBL/GenBank/DDBJ databases">
        <title>Mucilaginibacter sp. isolated from the gut of Protaetia brevitarsis seulensis larvae.</title>
        <authorList>
            <person name="Won M."/>
            <person name="Kim S.-J."/>
            <person name="Kwon S.-W."/>
        </authorList>
    </citation>
    <scope>NUCLEOTIDE SEQUENCE [LARGE SCALE GENOMIC DNA]</scope>
    <source>
        <strain evidence="2 3">CFWR-12</strain>
    </source>
</reference>
<name>A0ABY4C1A4_9MICO</name>
<dbReference type="RefSeq" id="WP_243556900.1">
    <property type="nucleotide sequence ID" value="NZ_CP094528.1"/>
</dbReference>
<keyword evidence="3" id="KW-1185">Reference proteome</keyword>
<feature type="region of interest" description="Disordered" evidence="1">
    <location>
        <begin position="1"/>
        <end position="25"/>
    </location>
</feature>
<accession>A0ABY4C1A4</accession>
<proteinExistence type="predicted"/>
<evidence type="ECO:0000256" key="1">
    <source>
        <dbReference type="SAM" id="MobiDB-lite"/>
    </source>
</evidence>
<gene>
    <name evidence="2" type="ORF">MTO99_03165</name>
</gene>
<organism evidence="2 3">
    <name type="scientific">Agromyces larvae</name>
    <dbReference type="NCBI Taxonomy" id="2929802"/>
    <lineage>
        <taxon>Bacteria</taxon>
        <taxon>Bacillati</taxon>
        <taxon>Actinomycetota</taxon>
        <taxon>Actinomycetes</taxon>
        <taxon>Micrococcales</taxon>
        <taxon>Microbacteriaceae</taxon>
        <taxon>Agromyces</taxon>
    </lineage>
</organism>
<feature type="compositionally biased region" description="Polar residues" evidence="1">
    <location>
        <begin position="1"/>
        <end position="14"/>
    </location>
</feature>
<evidence type="ECO:0000313" key="2">
    <source>
        <dbReference type="EMBL" id="UOE44804.1"/>
    </source>
</evidence>
<dbReference type="EMBL" id="CP094528">
    <property type="protein sequence ID" value="UOE44804.1"/>
    <property type="molecule type" value="Genomic_DNA"/>
</dbReference>
<evidence type="ECO:0000313" key="3">
    <source>
        <dbReference type="Proteomes" id="UP000832097"/>
    </source>
</evidence>